<feature type="transmembrane region" description="Helical" evidence="1">
    <location>
        <begin position="20"/>
        <end position="39"/>
    </location>
</feature>
<gene>
    <name evidence="2" type="ORF">CEY16_04320</name>
</gene>
<dbReference type="EMBL" id="PJNH01000001">
    <property type="protein sequence ID" value="PKR78985.1"/>
    <property type="molecule type" value="Genomic_DNA"/>
</dbReference>
<evidence type="ECO:0008006" key="4">
    <source>
        <dbReference type="Google" id="ProtNLM"/>
    </source>
</evidence>
<protein>
    <recommendedName>
        <fullName evidence="4">Competence protein ComG</fullName>
    </recommendedName>
</protein>
<sequence length="128" mass="15108">MKNTYFSPILSRVSSEKGLIFPYVLIILLFISTILLSVVQHQVYEEERFLDINAQDSIQNLIQISLYEFELELNTMNLNYEKQFKSYEYANGNVTIGFYLLDDELLKLELNVETLDEIIYRFSTEMIV</sequence>
<evidence type="ECO:0000256" key="1">
    <source>
        <dbReference type="SAM" id="Phobius"/>
    </source>
</evidence>
<dbReference type="AlphaFoldDB" id="A0A2I0QXD8"/>
<keyword evidence="1" id="KW-0812">Transmembrane</keyword>
<keyword evidence="1" id="KW-1133">Transmembrane helix</keyword>
<comment type="caution">
    <text evidence="2">The sequence shown here is derived from an EMBL/GenBank/DDBJ whole genome shotgun (WGS) entry which is preliminary data.</text>
</comment>
<dbReference type="Proteomes" id="UP000243524">
    <property type="component" value="Unassembled WGS sequence"/>
</dbReference>
<evidence type="ECO:0000313" key="3">
    <source>
        <dbReference type="Proteomes" id="UP000243524"/>
    </source>
</evidence>
<organism evidence="2 3">
    <name type="scientific">Halalkalibacillus sediminis</name>
    <dbReference type="NCBI Taxonomy" id="2018042"/>
    <lineage>
        <taxon>Bacteria</taxon>
        <taxon>Bacillati</taxon>
        <taxon>Bacillota</taxon>
        <taxon>Bacilli</taxon>
        <taxon>Bacillales</taxon>
        <taxon>Bacillaceae</taxon>
        <taxon>Halalkalibacillus</taxon>
    </lineage>
</organism>
<name>A0A2I0QXD8_9BACI</name>
<keyword evidence="3" id="KW-1185">Reference proteome</keyword>
<proteinExistence type="predicted"/>
<accession>A0A2I0QXD8</accession>
<keyword evidence="1" id="KW-0472">Membrane</keyword>
<reference evidence="2 3" key="1">
    <citation type="submission" date="2017-06" db="EMBL/GenBank/DDBJ databases">
        <title>the draft geome sequence of Illustriluteabacillus marina B3227.</title>
        <authorList>
            <person name="He R.-H."/>
            <person name="Du Z.-J."/>
        </authorList>
    </citation>
    <scope>NUCLEOTIDE SEQUENCE [LARGE SCALE GENOMIC DNA]</scope>
    <source>
        <strain evidence="2 3">B3227</strain>
    </source>
</reference>
<evidence type="ECO:0000313" key="2">
    <source>
        <dbReference type="EMBL" id="PKR78985.1"/>
    </source>
</evidence>